<accession>A0A6P8ZUM0</accession>
<gene>
    <name evidence="3" type="primary">LOC117649921</name>
</gene>
<feature type="compositionally biased region" description="Polar residues" evidence="1">
    <location>
        <begin position="28"/>
        <end position="42"/>
    </location>
</feature>
<feature type="compositionally biased region" description="Basic and acidic residues" evidence="1">
    <location>
        <begin position="165"/>
        <end position="175"/>
    </location>
</feature>
<protein>
    <submittedName>
        <fullName evidence="3">Uncharacterized protein LOC117649921</fullName>
    </submittedName>
</protein>
<dbReference type="Proteomes" id="UP000515158">
    <property type="component" value="Unplaced"/>
</dbReference>
<feature type="compositionally biased region" description="Basic and acidic residues" evidence="1">
    <location>
        <begin position="14"/>
        <end position="25"/>
    </location>
</feature>
<evidence type="ECO:0000313" key="3">
    <source>
        <dbReference type="RefSeq" id="XP_034248997.1"/>
    </source>
</evidence>
<reference evidence="3" key="1">
    <citation type="submission" date="2025-08" db="UniProtKB">
        <authorList>
            <consortium name="RefSeq"/>
        </authorList>
    </citation>
    <scope>IDENTIFICATION</scope>
    <source>
        <tissue evidence="3">Total insect</tissue>
    </source>
</reference>
<feature type="compositionally biased region" description="Basic and acidic residues" evidence="1">
    <location>
        <begin position="250"/>
        <end position="260"/>
    </location>
</feature>
<organism evidence="3">
    <name type="scientific">Thrips palmi</name>
    <name type="common">Melon thrips</name>
    <dbReference type="NCBI Taxonomy" id="161013"/>
    <lineage>
        <taxon>Eukaryota</taxon>
        <taxon>Metazoa</taxon>
        <taxon>Ecdysozoa</taxon>
        <taxon>Arthropoda</taxon>
        <taxon>Hexapoda</taxon>
        <taxon>Insecta</taxon>
        <taxon>Pterygota</taxon>
        <taxon>Neoptera</taxon>
        <taxon>Paraneoptera</taxon>
        <taxon>Thysanoptera</taxon>
        <taxon>Terebrantia</taxon>
        <taxon>Thripoidea</taxon>
        <taxon>Thripidae</taxon>
        <taxon>Thrips</taxon>
    </lineage>
</organism>
<feature type="compositionally biased region" description="Basic and acidic residues" evidence="1">
    <location>
        <begin position="198"/>
        <end position="211"/>
    </location>
</feature>
<feature type="compositionally biased region" description="Low complexity" evidence="1">
    <location>
        <begin position="322"/>
        <end position="332"/>
    </location>
</feature>
<feature type="compositionally biased region" description="Polar residues" evidence="1">
    <location>
        <begin position="298"/>
        <end position="318"/>
    </location>
</feature>
<dbReference type="RefSeq" id="XP_034248997.1">
    <property type="nucleotide sequence ID" value="XM_034393106.1"/>
</dbReference>
<dbReference type="AlphaFoldDB" id="A0A6P8ZUM0"/>
<feature type="region of interest" description="Disordered" evidence="1">
    <location>
        <begin position="1"/>
        <end position="337"/>
    </location>
</feature>
<name>A0A6P8ZUM0_THRPL</name>
<dbReference type="Pfam" id="PF02992">
    <property type="entry name" value="Transposase_21"/>
    <property type="match status" value="1"/>
</dbReference>
<feature type="compositionally biased region" description="Acidic residues" evidence="1">
    <location>
        <begin position="153"/>
        <end position="162"/>
    </location>
</feature>
<dbReference type="GeneID" id="117649921"/>
<dbReference type="OrthoDB" id="8191915at2759"/>
<dbReference type="InParanoid" id="A0A6P8ZUM0"/>
<feature type="compositionally biased region" description="Acidic residues" evidence="1">
    <location>
        <begin position="238"/>
        <end position="247"/>
    </location>
</feature>
<dbReference type="InterPro" id="IPR004242">
    <property type="entry name" value="Transposase_21"/>
</dbReference>
<keyword evidence="2" id="KW-1185">Reference proteome</keyword>
<proteinExistence type="predicted"/>
<evidence type="ECO:0000313" key="2">
    <source>
        <dbReference type="Proteomes" id="UP000515158"/>
    </source>
</evidence>
<dbReference type="KEGG" id="tpal:117649921"/>
<feature type="compositionally biased region" description="Polar residues" evidence="1">
    <location>
        <begin position="263"/>
        <end position="275"/>
    </location>
</feature>
<feature type="compositionally biased region" description="Acidic residues" evidence="1">
    <location>
        <begin position="81"/>
        <end position="91"/>
    </location>
</feature>
<evidence type="ECO:0000256" key="1">
    <source>
        <dbReference type="SAM" id="MobiDB-lite"/>
    </source>
</evidence>
<sequence length="752" mass="84989">MGRSKKKRPAKYKSYYDRDLAHECDVPESTQRYRNRQQNDTAGENAPLNADLQQGAELQGLTDYHDADAAEHNQQPQPESESLDDSDDSIEASDPGHLSDSESSSEYDDFVNLHNKRCRNPNEGDPNQIIISEPEHSESGAEEQTDHSSPNDSESEYDEDGPEQITDKAGPHEEQTSDSDSSSGHNFVTLRNKRLRNPNRDGFDAANEREPTQITLSESEHSASATEEQTDHSSPNDSESEYDEDGPEQITDKAGPHEEQTSESDSSSMHNNFVTLRNKRLRNPNRDGGGAANEEDPTQNTLSESEHSASVTEEQTQHSSADESNSESGSDGLFQNFDNASLHSEQTTDFEMDNMSDSVNIEHCGFENQNRDMGLWDGDQANESISSDANEEQENEAHIAENMPDNVVTGTDGFQKLLTKLHGVYSEDIPSQPTVNPNDIIQMVIGLSQRHRWTHHEKEDLMKLVNWIVGRRILPDTRFLIDSVFFPKSSLTYFFYCCKCTKMLGSSELIEMKVKTKTCPNTKCAHSNVISDLSKATYFVCFDVPSQIALLLQDQNVRRKLLNPKSLFENSNHDRVMRDLYDGSVYRKFLSYLDFSSNTHYVSVSMSVDGVALFVTSTVSITPCFLMINELPPVLRMNNLILAGLWFGKKVQTDVFLPPIVDKIKHLSNEGFNIKVEDNVYWHVKLYLLSLVADSGLRWDVQGIHAHRGEYIVVRGVLSRVKSWEVLENSASVTLFHLQELFNRCWRMQLRH</sequence>
<feature type="compositionally biased region" description="Basic residues" evidence="1">
    <location>
        <begin position="1"/>
        <end position="11"/>
    </location>
</feature>